<gene>
    <name evidence="1" type="ORF">JYU14_04755</name>
</gene>
<organism evidence="1 2">
    <name type="scientific">Simkania negevensis</name>
    <dbReference type="NCBI Taxonomy" id="83561"/>
    <lineage>
        <taxon>Bacteria</taxon>
        <taxon>Pseudomonadati</taxon>
        <taxon>Chlamydiota</taxon>
        <taxon>Chlamydiia</taxon>
        <taxon>Parachlamydiales</taxon>
        <taxon>Simkaniaceae</taxon>
        <taxon>Simkania</taxon>
    </lineage>
</organism>
<evidence type="ECO:0000313" key="2">
    <source>
        <dbReference type="Proteomes" id="UP000722121"/>
    </source>
</evidence>
<comment type="caution">
    <text evidence="1">The sequence shown here is derived from an EMBL/GenBank/DDBJ whole genome shotgun (WGS) entry which is preliminary data.</text>
</comment>
<accession>A0ABS3AT37</accession>
<keyword evidence="2" id="KW-1185">Reference proteome</keyword>
<reference evidence="1 2" key="1">
    <citation type="submission" date="2021-02" db="EMBL/GenBank/DDBJ databases">
        <title>Activity-based single-cell genomes from oceanic crustal fluid captures similar information to metagenomic and metatranscriptomic surveys with orders of magnitude less sampling.</title>
        <authorList>
            <person name="D'Angelo T.S."/>
            <person name="Orcutt B.N."/>
        </authorList>
    </citation>
    <scope>NUCLEOTIDE SEQUENCE [LARGE SCALE GENOMIC DNA]</scope>
    <source>
        <strain evidence="1">AH-315-G07</strain>
    </source>
</reference>
<evidence type="ECO:0000313" key="1">
    <source>
        <dbReference type="EMBL" id="MBN4067374.1"/>
    </source>
</evidence>
<protein>
    <submittedName>
        <fullName evidence="1">Uncharacterized protein</fullName>
    </submittedName>
</protein>
<proteinExistence type="predicted"/>
<name>A0ABS3AT37_9BACT</name>
<dbReference type="EMBL" id="JAFITR010000125">
    <property type="protein sequence ID" value="MBN4067374.1"/>
    <property type="molecule type" value="Genomic_DNA"/>
</dbReference>
<sequence length="299" mass="34350">EQLVHPVFMPRNEEEVMRNMMALSSQLRYVNDVPQVIISFVEQTDTEIAFSIVYLRILRLENMKSVQETLAPSSIFLECTADNPKVIGIIRRKYPKEATVLQVKIAVKDFLRGDHAVDMYRARQAIVDELVHYCGDFRDYNGGMITKEKETFNLFFDALGELGRHHELLVENFFFSMTPVVMRTILEPEAMANCFKILLAGLQDGFFDKGLYSLKTKLDDSFAYAVIRAENSTFAKTVMRQVQSLGIPDVHLACVKMCIHDSLFLAFIYRCDDLEEQVKFSAFLEQALEEWSQQAVVNV</sequence>
<feature type="non-terminal residue" evidence="1">
    <location>
        <position position="1"/>
    </location>
</feature>
<dbReference type="Proteomes" id="UP000722121">
    <property type="component" value="Unassembled WGS sequence"/>
</dbReference>